<dbReference type="EMBL" id="CAJVQA010006755">
    <property type="protein sequence ID" value="CAG8645756.1"/>
    <property type="molecule type" value="Genomic_DNA"/>
</dbReference>
<sequence>MIQFFTSFIVFVVFILEFTSSQVYDITVPNSIVRGNVLKITWEVINDNGMAYEMYWVSKDDPSNYGNIILLTAEEQARREYYWPVNILPGSYYISINNLESNTFIVIQKESDINNIYYGGYSYMCVINGEMPDNHDTPSDTPDTDTFDTPDDTSDNDSSYDDDSFQQDDFY</sequence>
<keyword evidence="4" id="KW-1185">Reference proteome</keyword>
<name>A0A9N9DNG7_9GLOM</name>
<feature type="region of interest" description="Disordered" evidence="1">
    <location>
        <begin position="133"/>
        <end position="171"/>
    </location>
</feature>
<dbReference type="Proteomes" id="UP000789759">
    <property type="component" value="Unassembled WGS sequence"/>
</dbReference>
<comment type="caution">
    <text evidence="3">The sequence shown here is derived from an EMBL/GenBank/DDBJ whole genome shotgun (WGS) entry which is preliminary data.</text>
</comment>
<gene>
    <name evidence="3" type="ORF">CPELLU_LOCUS9081</name>
</gene>
<evidence type="ECO:0000256" key="2">
    <source>
        <dbReference type="SAM" id="SignalP"/>
    </source>
</evidence>
<proteinExistence type="predicted"/>
<dbReference type="OrthoDB" id="2354554at2759"/>
<keyword evidence="2" id="KW-0732">Signal</keyword>
<reference evidence="3" key="1">
    <citation type="submission" date="2021-06" db="EMBL/GenBank/DDBJ databases">
        <authorList>
            <person name="Kallberg Y."/>
            <person name="Tangrot J."/>
            <person name="Rosling A."/>
        </authorList>
    </citation>
    <scope>NUCLEOTIDE SEQUENCE</scope>
    <source>
        <strain evidence="3">FL966</strain>
    </source>
</reference>
<feature type="compositionally biased region" description="Acidic residues" evidence="1">
    <location>
        <begin position="142"/>
        <end position="171"/>
    </location>
</feature>
<protein>
    <submittedName>
        <fullName evidence="3">3393_t:CDS:1</fullName>
    </submittedName>
</protein>
<accession>A0A9N9DNG7</accession>
<feature type="signal peptide" evidence="2">
    <location>
        <begin position="1"/>
        <end position="21"/>
    </location>
</feature>
<feature type="chain" id="PRO_5040258511" evidence="2">
    <location>
        <begin position="22"/>
        <end position="171"/>
    </location>
</feature>
<organism evidence="3 4">
    <name type="scientific">Cetraspora pellucida</name>
    <dbReference type="NCBI Taxonomy" id="1433469"/>
    <lineage>
        <taxon>Eukaryota</taxon>
        <taxon>Fungi</taxon>
        <taxon>Fungi incertae sedis</taxon>
        <taxon>Mucoromycota</taxon>
        <taxon>Glomeromycotina</taxon>
        <taxon>Glomeromycetes</taxon>
        <taxon>Diversisporales</taxon>
        <taxon>Gigasporaceae</taxon>
        <taxon>Cetraspora</taxon>
    </lineage>
</organism>
<evidence type="ECO:0000256" key="1">
    <source>
        <dbReference type="SAM" id="MobiDB-lite"/>
    </source>
</evidence>
<evidence type="ECO:0000313" key="4">
    <source>
        <dbReference type="Proteomes" id="UP000789759"/>
    </source>
</evidence>
<dbReference type="AlphaFoldDB" id="A0A9N9DNG7"/>
<evidence type="ECO:0000313" key="3">
    <source>
        <dbReference type="EMBL" id="CAG8645756.1"/>
    </source>
</evidence>